<reference evidence="1 2" key="1">
    <citation type="journal article" date="2015" name="Genome Announc.">
        <title>Expanding the biotechnology potential of lactobacilli through comparative genomics of 213 strains and associated genera.</title>
        <authorList>
            <person name="Sun Z."/>
            <person name="Harris H.M."/>
            <person name="McCann A."/>
            <person name="Guo C."/>
            <person name="Argimon S."/>
            <person name="Zhang W."/>
            <person name="Yang X."/>
            <person name="Jeffery I.B."/>
            <person name="Cooney J.C."/>
            <person name="Kagawa T.F."/>
            <person name="Liu W."/>
            <person name="Song Y."/>
            <person name="Salvetti E."/>
            <person name="Wrobel A."/>
            <person name="Rasinkangas P."/>
            <person name="Parkhill J."/>
            <person name="Rea M.C."/>
            <person name="O'Sullivan O."/>
            <person name="Ritari J."/>
            <person name="Douillard F.P."/>
            <person name="Paul Ross R."/>
            <person name="Yang R."/>
            <person name="Briner A.E."/>
            <person name="Felis G.E."/>
            <person name="de Vos W.M."/>
            <person name="Barrangou R."/>
            <person name="Klaenhammer T.R."/>
            <person name="Caufield P.W."/>
            <person name="Cui Y."/>
            <person name="Zhang H."/>
            <person name="O'Toole P.W."/>
        </authorList>
    </citation>
    <scope>NUCLEOTIDE SEQUENCE [LARGE SCALE GENOMIC DNA]</scope>
    <source>
        <strain evidence="1 2">DSM 16230</strain>
    </source>
</reference>
<dbReference type="PATRIC" id="fig|1423801.4.peg.2077"/>
<organism evidence="1 2">
    <name type="scientific">Liquorilactobacillus satsumensis DSM 16230 = JCM 12392</name>
    <dbReference type="NCBI Taxonomy" id="1423801"/>
    <lineage>
        <taxon>Bacteria</taxon>
        <taxon>Bacillati</taxon>
        <taxon>Bacillota</taxon>
        <taxon>Bacilli</taxon>
        <taxon>Lactobacillales</taxon>
        <taxon>Lactobacillaceae</taxon>
        <taxon>Liquorilactobacillus</taxon>
    </lineage>
</organism>
<proteinExistence type="predicted"/>
<evidence type="ECO:0000313" key="2">
    <source>
        <dbReference type="Proteomes" id="UP000051166"/>
    </source>
</evidence>
<dbReference type="Proteomes" id="UP000051166">
    <property type="component" value="Unassembled WGS sequence"/>
</dbReference>
<accession>A0A0R1UUB8</accession>
<evidence type="ECO:0000313" key="1">
    <source>
        <dbReference type="EMBL" id="KRL96753.1"/>
    </source>
</evidence>
<comment type="caution">
    <text evidence="1">The sequence shown here is derived from an EMBL/GenBank/DDBJ whole genome shotgun (WGS) entry which is preliminary data.</text>
</comment>
<dbReference type="EMBL" id="AZFQ01000055">
    <property type="protein sequence ID" value="KRL96753.1"/>
    <property type="molecule type" value="Genomic_DNA"/>
</dbReference>
<sequence length="51" mass="5449">MKGGGKMTTAEKELICTRIDDVKVVVGEKATLSPATFVNILNALKQDISTI</sequence>
<gene>
    <name evidence="1" type="ORF">FD50_GL002033</name>
</gene>
<keyword evidence="2" id="KW-1185">Reference proteome</keyword>
<name>A0A0R1UUB8_9LACO</name>
<dbReference type="AlphaFoldDB" id="A0A0R1UUB8"/>
<protein>
    <submittedName>
        <fullName evidence="1">Uncharacterized protein</fullName>
    </submittedName>
</protein>